<evidence type="ECO:0008006" key="5">
    <source>
        <dbReference type="Google" id="ProtNLM"/>
    </source>
</evidence>
<accession>E6SIE7</accession>
<evidence type="ECO:0000313" key="3">
    <source>
        <dbReference type="EMBL" id="ADU51958.1"/>
    </source>
</evidence>
<dbReference type="InterPro" id="IPR010318">
    <property type="entry name" value="S-Me-THD_N"/>
</dbReference>
<reference evidence="4" key="2">
    <citation type="journal article" date="2010" name="Stand. Genomic Sci.">
        <title>Complete genome sequence of Thermaerobacter marianensis type strain (7p75aT).</title>
        <authorList>
            <person name="Han C."/>
            <person name="Gu W."/>
            <person name="Zhang X."/>
            <person name="Lapidus A."/>
            <person name="Nolan M."/>
            <person name="Copeland A."/>
            <person name="Lucas S."/>
            <person name="Glavina Del Rio T."/>
            <person name="Tice H."/>
            <person name="Cheng J."/>
            <person name="Tapia R."/>
            <person name="Goodwin L."/>
            <person name="Pitluck S."/>
            <person name="Pagani I."/>
            <person name="Ivanova N."/>
            <person name="Mavromatis K."/>
            <person name="Mikhailova N."/>
            <person name="Pati A."/>
            <person name="Chen A."/>
            <person name="Palaniappan K."/>
            <person name="Land M."/>
            <person name="Hauser L."/>
            <person name="Chang Y."/>
            <person name="Jeffries C."/>
            <person name="Schneider S."/>
            <person name="Rohde M."/>
            <person name="Goker M."/>
            <person name="Pukall R."/>
            <person name="Woyke T."/>
            <person name="Bristow J."/>
            <person name="Eisen J."/>
            <person name="Markowitz V."/>
            <person name="Hugenholtz P."/>
            <person name="Kyrpides N."/>
            <person name="Klenk H."/>
            <person name="Detter J."/>
        </authorList>
    </citation>
    <scope>NUCLEOTIDE SEQUENCE [LARGE SCALE GENOMIC DNA]</scope>
    <source>
        <strain evidence="4">ATCC 700841 / DSM 12885 / JCM 10246 / 7p75a</strain>
    </source>
</reference>
<dbReference type="Pfam" id="PF20906">
    <property type="entry name" value="S-Me-THD_C"/>
    <property type="match status" value="1"/>
</dbReference>
<dbReference type="KEGG" id="tmr:Tmar_1858"/>
<dbReference type="Gene3D" id="3.40.1610.10">
    <property type="entry name" value="CV3147-like domain"/>
    <property type="match status" value="1"/>
</dbReference>
<proteinExistence type="predicted"/>
<gene>
    <name evidence="3" type="ordered locus">Tmar_1858</name>
</gene>
<protein>
    <recommendedName>
        <fullName evidence="5">DUF917 domain-containing protein</fullName>
    </recommendedName>
</protein>
<evidence type="ECO:0000259" key="2">
    <source>
        <dbReference type="Pfam" id="PF20906"/>
    </source>
</evidence>
<sequence>MRQIVAEDLEYLAVGAAILGTGGGGDPFIGKLMAQQAIVEEGPVTLLDPEELDDDALVLPTAMMGAPTVMIEKVPEGMEAVRALRAAERRLGQKADATCPIECGGVNSQIPFVVAARARIPVVDGDGMGRAFPELQMETFHVYGLSGTPAVVADERGAIVTLETPDNVQLEWLARGVTIRMGGHSHLVDYPMSGADFKRTAVRGTVSMAMAIGKAVVTAASRGVNPIEAICEATQDTLYGRAIPLFEGKVVDVERRTREGFAVGRAVIHGLGRYRGSELVIRFQNENLVAVQDGEVIASVPDLISVLDHETGFAITTERIRYGQRVTVLGLPTPEIMRTEAALRVWGPRAFGYDIEFVPLERRFRDYYQRYGVPNEKQKYLTA</sequence>
<dbReference type="Proteomes" id="UP000008915">
    <property type="component" value="Chromosome"/>
</dbReference>
<dbReference type="AlphaFoldDB" id="E6SIE7"/>
<feature type="domain" description="S-Me-THD-like C-terminal" evidence="2">
    <location>
        <begin position="166"/>
        <end position="360"/>
    </location>
</feature>
<dbReference type="RefSeq" id="WP_013496259.1">
    <property type="nucleotide sequence ID" value="NC_014831.1"/>
</dbReference>
<dbReference type="InterPro" id="IPR027479">
    <property type="entry name" value="S-Me-THD_N_sf"/>
</dbReference>
<dbReference type="STRING" id="644966.Tmar_1858"/>
<dbReference type="InterPro" id="IPR024071">
    <property type="entry name" value="S-Me-THD_C_sf"/>
</dbReference>
<name>E6SIE7_THEM7</name>
<feature type="domain" description="S-Me-THD N-terminal" evidence="1">
    <location>
        <begin position="7"/>
        <end position="163"/>
    </location>
</feature>
<evidence type="ECO:0000259" key="1">
    <source>
        <dbReference type="Pfam" id="PF06032"/>
    </source>
</evidence>
<dbReference type="SUPFAM" id="SSF160991">
    <property type="entry name" value="CV3147-like"/>
    <property type="match status" value="1"/>
</dbReference>
<dbReference type="Pfam" id="PF06032">
    <property type="entry name" value="S-Me-THD_N"/>
    <property type="match status" value="1"/>
</dbReference>
<organism evidence="3 4">
    <name type="scientific">Thermaerobacter marianensis (strain ATCC 700841 / DSM 12885 / JCM 10246 / 7p75a)</name>
    <dbReference type="NCBI Taxonomy" id="644966"/>
    <lineage>
        <taxon>Bacteria</taxon>
        <taxon>Bacillati</taxon>
        <taxon>Bacillota</taxon>
        <taxon>Clostridia</taxon>
        <taxon>Eubacteriales</taxon>
        <taxon>Clostridiales Family XVII. Incertae Sedis</taxon>
        <taxon>Thermaerobacter</taxon>
    </lineage>
</organism>
<reference evidence="3 4" key="1">
    <citation type="journal article" date="2010" name="Stand. Genomic Sci.">
        <title>Complete genome sequence of Thermaerobacter marianensis type strain (7p75a).</title>
        <authorList>
            <person name="Han C."/>
            <person name="Gu W."/>
            <person name="Zhang X."/>
            <person name="Lapidus A."/>
            <person name="Nolan M."/>
            <person name="Copeland A."/>
            <person name="Lucas S."/>
            <person name="Del Rio T.G."/>
            <person name="Tice H."/>
            <person name="Cheng J.F."/>
            <person name="Tapia R."/>
            <person name="Goodwin L."/>
            <person name="Pitluck S."/>
            <person name="Pagani I."/>
            <person name="Ivanova N."/>
            <person name="Mavromatis K."/>
            <person name="Mikhailova N."/>
            <person name="Pati A."/>
            <person name="Chen A."/>
            <person name="Palaniappan K."/>
            <person name="Land M."/>
            <person name="Hauser L."/>
            <person name="Chang Y.J."/>
            <person name="Jeffries C.D."/>
            <person name="Schneider S."/>
            <person name="Rohde M."/>
            <person name="Goker M."/>
            <person name="Pukall R."/>
            <person name="Woyke T."/>
            <person name="Bristow J."/>
            <person name="Eisen J.A."/>
            <person name="Markowitz V."/>
            <person name="Hugenholtz P."/>
            <person name="Kyrpides N.C."/>
            <person name="Klenk H.P."/>
            <person name="Detter J.C."/>
        </authorList>
    </citation>
    <scope>NUCLEOTIDE SEQUENCE [LARGE SCALE GENOMIC DNA]</scope>
    <source>
        <strain evidence="4">ATCC 700841 / DSM 12885 / JCM 10246 / 7p75a</strain>
    </source>
</reference>
<dbReference type="Gene3D" id="2.40.390.10">
    <property type="entry name" value="CV3147-like"/>
    <property type="match status" value="1"/>
</dbReference>
<dbReference type="OrthoDB" id="7441206at2"/>
<dbReference type="HOGENOM" id="CLU_038930_0_1_9"/>
<dbReference type="EMBL" id="CP002344">
    <property type="protein sequence ID" value="ADU51958.1"/>
    <property type="molecule type" value="Genomic_DNA"/>
</dbReference>
<keyword evidence="4" id="KW-1185">Reference proteome</keyword>
<dbReference type="eggNOG" id="COG3535">
    <property type="taxonomic scope" value="Bacteria"/>
</dbReference>
<dbReference type="InterPro" id="IPR048350">
    <property type="entry name" value="S-Me-THD-like_C"/>
</dbReference>
<evidence type="ECO:0000313" key="4">
    <source>
        <dbReference type="Proteomes" id="UP000008915"/>
    </source>
</evidence>